<protein>
    <submittedName>
        <fullName evidence="2">Uncharacterized protein</fullName>
    </submittedName>
</protein>
<name>A0A8K1CEF4_PYTOL</name>
<accession>A0A8K1CEF4</accession>
<dbReference type="EMBL" id="SPLM01000075">
    <property type="protein sequence ID" value="TMW61792.1"/>
    <property type="molecule type" value="Genomic_DNA"/>
</dbReference>
<gene>
    <name evidence="2" type="ORF">Poli38472_010855</name>
</gene>
<proteinExistence type="predicted"/>
<evidence type="ECO:0000256" key="1">
    <source>
        <dbReference type="SAM" id="MobiDB-lite"/>
    </source>
</evidence>
<dbReference type="Proteomes" id="UP000794436">
    <property type="component" value="Unassembled WGS sequence"/>
</dbReference>
<feature type="compositionally biased region" description="Acidic residues" evidence="1">
    <location>
        <begin position="281"/>
        <end position="295"/>
    </location>
</feature>
<reference evidence="2" key="1">
    <citation type="submission" date="2019-03" db="EMBL/GenBank/DDBJ databases">
        <title>Long read genome sequence of the mycoparasitic Pythium oligandrum ATCC 38472 isolated from sugarbeet rhizosphere.</title>
        <authorList>
            <person name="Gaulin E."/>
        </authorList>
    </citation>
    <scope>NUCLEOTIDE SEQUENCE</scope>
    <source>
        <strain evidence="2">ATCC 38472_TT</strain>
    </source>
</reference>
<keyword evidence="3" id="KW-1185">Reference proteome</keyword>
<comment type="caution">
    <text evidence="2">The sequence shown here is derived from an EMBL/GenBank/DDBJ whole genome shotgun (WGS) entry which is preliminary data.</text>
</comment>
<sequence length="776" mass="88629">MATALPTCSGVWFRLHCRHQQLFQKEYKRSNRNRGTKILRCFPHCCPSHVERSYCGSSLELAVDLHQPLTATAQTLFVFARFETVDFEQSLRVGQQYSLRHLQSVSQSESNPEAPWVQGVMQSSSQHTHRASSNAHLTRVFLLNGQTSSKWYYHWESGANKARRLTKHVLRAYILHRRASEVQNDMIQVISIVCSPPFTLVSYRRAAWEGLEIGDGAGYAVDESSADYALQQIVQNQISQAFQEYQKPQRRNHGQPLRLGTFLDQRPRASADFELSTRNPDDDEEMDDVHDHDEQENEATCERCRYYRQARPHTSLVVQDQWAWERQHHLVLAPLRDLAIIYAFVTRVSVLDVVQSFRVREHLFAAMHRYWPSLFESNNTSNATPATIFSAFVSASSSSSRGMHSSVEDLFLVVSKLVIWAVGDESVHWLQKFCETHSGVLLHKPRLRVAFLHGVEQLCKRLHKFWSSEFTVSSSDESTSTSSSASWDSTLRALRGVSDKIIALVNHSPRYQSLWPTLRELLERPDALVWAAFVAQMRESYTRTHVYAPLQLEAGTLLRLTPINGAWVIQPPSLRFQTAQNDGRTANPSTQDTDTLSLWLVLLSTAQSMQFRLALGHDGDTLYLRNENTVLPMGNPWMMLVCDSQPRVSGVLPMGLASLLGEELFGGDYKGSILSDQATIRLELYWWPFVQRASGGLKPRRLLVTLEHDDMERDRLDVSMELQSGELLDASRNERRLELCSPSERMERLRVRWASLWVLQGAFNKRSEEIDGVQAD</sequence>
<feature type="region of interest" description="Disordered" evidence="1">
    <location>
        <begin position="271"/>
        <end position="295"/>
    </location>
</feature>
<organism evidence="2 3">
    <name type="scientific">Pythium oligandrum</name>
    <name type="common">Mycoparasitic fungus</name>
    <dbReference type="NCBI Taxonomy" id="41045"/>
    <lineage>
        <taxon>Eukaryota</taxon>
        <taxon>Sar</taxon>
        <taxon>Stramenopiles</taxon>
        <taxon>Oomycota</taxon>
        <taxon>Peronosporomycetes</taxon>
        <taxon>Pythiales</taxon>
        <taxon>Pythiaceae</taxon>
        <taxon>Pythium</taxon>
    </lineage>
</organism>
<dbReference type="OrthoDB" id="183123at2759"/>
<evidence type="ECO:0000313" key="2">
    <source>
        <dbReference type="EMBL" id="TMW61792.1"/>
    </source>
</evidence>
<evidence type="ECO:0000313" key="3">
    <source>
        <dbReference type="Proteomes" id="UP000794436"/>
    </source>
</evidence>
<dbReference type="AlphaFoldDB" id="A0A8K1CEF4"/>